<evidence type="ECO:0000313" key="3">
    <source>
        <dbReference type="EMBL" id="PSF36747.1"/>
    </source>
</evidence>
<dbReference type="GO" id="GO:0005975">
    <property type="term" value="P:carbohydrate metabolic process"/>
    <property type="evidence" value="ECO:0007669"/>
    <property type="project" value="InterPro"/>
</dbReference>
<dbReference type="CDD" id="cd11301">
    <property type="entry name" value="Fut1_Fut2_like"/>
    <property type="match status" value="1"/>
</dbReference>
<dbReference type="Gene3D" id="3.40.50.11350">
    <property type="match status" value="1"/>
</dbReference>
<dbReference type="Pfam" id="PF01531">
    <property type="entry name" value="Glyco_transf_11"/>
    <property type="match status" value="1"/>
</dbReference>
<evidence type="ECO:0000313" key="4">
    <source>
        <dbReference type="Proteomes" id="UP000239001"/>
    </source>
</evidence>
<comment type="caution">
    <text evidence="3">The sequence shown here is derived from an EMBL/GenBank/DDBJ whole genome shotgun (WGS) entry which is preliminary data.</text>
</comment>
<accession>A0A2T1LX35</accession>
<dbReference type="PANTHER" id="PTHR11927:SF9">
    <property type="entry name" value="L-FUCOSYLTRANSFERASE"/>
    <property type="match status" value="1"/>
</dbReference>
<evidence type="ECO:0000256" key="1">
    <source>
        <dbReference type="ARBA" id="ARBA00022676"/>
    </source>
</evidence>
<dbReference type="GO" id="GO:0008107">
    <property type="term" value="F:galactoside 2-alpha-L-fucosyltransferase activity"/>
    <property type="evidence" value="ECO:0007669"/>
    <property type="project" value="InterPro"/>
</dbReference>
<dbReference type="InterPro" id="IPR002516">
    <property type="entry name" value="Glyco_trans_11"/>
</dbReference>
<evidence type="ECO:0000256" key="2">
    <source>
        <dbReference type="ARBA" id="ARBA00022679"/>
    </source>
</evidence>
<sequence length="292" mass="34461">MIIVSLTGGLGNQMFQYATARRLAEKHSTILKLDVTGFESYKLHRYSLHCFNIWEYLATQVEIEEYLHNRPSYLSTILELVRISPKKKSSNTVYKETAFNFDSVILEASNNSYLQGYWQSDKYFEDIEDVLRREFTFKYPQDHKNREISQLIQDTVSVSLHIRRTDYVTNPSAYAVHGVCDLDYYERCINYIAEKINNPYFFIFSDDPDWAKENIKINFPTIIIAHNNASKNYEDLRLMSQCQHNIIANSTFSWWGAWLNDNPDKIVCTPRQWFNDSYRDTTDLIPDTWLTL</sequence>
<dbReference type="AlphaFoldDB" id="A0A2T1LX35"/>
<name>A0A2T1LX35_9CHRO</name>
<dbReference type="Proteomes" id="UP000239001">
    <property type="component" value="Unassembled WGS sequence"/>
</dbReference>
<reference evidence="3 4" key="1">
    <citation type="submission" date="2018-03" db="EMBL/GenBank/DDBJ databases">
        <title>The ancient ancestry and fast evolution of plastids.</title>
        <authorList>
            <person name="Moore K.R."/>
            <person name="Magnabosco C."/>
            <person name="Momper L."/>
            <person name="Gold D.A."/>
            <person name="Bosak T."/>
            <person name="Fournier G.P."/>
        </authorList>
    </citation>
    <scope>NUCLEOTIDE SEQUENCE [LARGE SCALE GENOMIC DNA]</scope>
    <source>
        <strain evidence="3 4">CCALA 016</strain>
    </source>
</reference>
<keyword evidence="1 3" id="KW-0328">Glycosyltransferase</keyword>
<protein>
    <submittedName>
        <fullName evidence="3">Alpha-1,2-fucosyltransferase</fullName>
    </submittedName>
</protein>
<dbReference type="OrthoDB" id="9794601at2"/>
<gene>
    <name evidence="3" type="ORF">C7H19_12315</name>
</gene>
<reference evidence="3 4" key="2">
    <citation type="submission" date="2018-03" db="EMBL/GenBank/DDBJ databases">
        <authorList>
            <person name="Keele B.F."/>
        </authorList>
    </citation>
    <scope>NUCLEOTIDE SEQUENCE [LARGE SCALE GENOMIC DNA]</scope>
    <source>
        <strain evidence="3 4">CCALA 016</strain>
    </source>
</reference>
<dbReference type="PANTHER" id="PTHR11927">
    <property type="entry name" value="GALACTOSIDE 2-L-FUCOSYLTRANSFERASE"/>
    <property type="match status" value="1"/>
</dbReference>
<keyword evidence="2 3" id="KW-0808">Transferase</keyword>
<keyword evidence="4" id="KW-1185">Reference proteome</keyword>
<organism evidence="3 4">
    <name type="scientific">Aphanothece hegewaldii CCALA 016</name>
    <dbReference type="NCBI Taxonomy" id="2107694"/>
    <lineage>
        <taxon>Bacteria</taxon>
        <taxon>Bacillati</taxon>
        <taxon>Cyanobacteriota</taxon>
        <taxon>Cyanophyceae</taxon>
        <taxon>Oscillatoriophycideae</taxon>
        <taxon>Chroococcales</taxon>
        <taxon>Aphanothecaceae</taxon>
        <taxon>Aphanothece</taxon>
    </lineage>
</organism>
<dbReference type="EMBL" id="PXOH01000012">
    <property type="protein sequence ID" value="PSF36747.1"/>
    <property type="molecule type" value="Genomic_DNA"/>
</dbReference>
<dbReference type="GO" id="GO:0016020">
    <property type="term" value="C:membrane"/>
    <property type="evidence" value="ECO:0007669"/>
    <property type="project" value="InterPro"/>
</dbReference>
<proteinExistence type="predicted"/>